<reference evidence="1 2" key="1">
    <citation type="journal article" date="2017" name="Front. Microbiol.">
        <title>New Insights into the Diversity of the Genus Faecalibacterium.</title>
        <authorList>
            <person name="Benevides L."/>
            <person name="Burman S."/>
            <person name="Martin R."/>
            <person name="Robert V."/>
            <person name="Thomas M."/>
            <person name="Miquel S."/>
            <person name="Chain F."/>
            <person name="Sokol H."/>
            <person name="Bermudez-Humaran L.G."/>
            <person name="Morrison M."/>
            <person name="Langella P."/>
            <person name="Azevedo V.A."/>
            <person name="Chatel J.M."/>
            <person name="Soares S."/>
        </authorList>
    </citation>
    <scope>NUCLEOTIDE SEQUENCE [LARGE SCALE GENOMIC DNA]</scope>
    <source>
        <strain evidence="1 2">CNCM I 4573</strain>
    </source>
</reference>
<evidence type="ECO:0000313" key="1">
    <source>
        <dbReference type="EMBL" id="PDX77035.1"/>
    </source>
</evidence>
<comment type="caution">
    <text evidence="1">The sequence shown here is derived from an EMBL/GenBank/DDBJ whole genome shotgun (WGS) entry which is preliminary data.</text>
</comment>
<dbReference type="EMBL" id="NMTW01000007">
    <property type="protein sequence ID" value="PDX77035.1"/>
    <property type="molecule type" value="Genomic_DNA"/>
</dbReference>
<organism evidence="1 2">
    <name type="scientific">Faecalibacterium prausnitzii</name>
    <dbReference type="NCBI Taxonomy" id="853"/>
    <lineage>
        <taxon>Bacteria</taxon>
        <taxon>Bacillati</taxon>
        <taxon>Bacillota</taxon>
        <taxon>Clostridia</taxon>
        <taxon>Eubacteriales</taxon>
        <taxon>Oscillospiraceae</taxon>
        <taxon>Faecalibacterium</taxon>
    </lineage>
</organism>
<proteinExistence type="predicted"/>
<gene>
    <name evidence="1" type="ORF">CGS56_01180</name>
</gene>
<sequence length="137" mass="15506">MYIICQDSILSSAIEAVVEAVSLLGLKQEKNRINKRIQSLLHIADDLAPDSVEYQCVYERILELERMRELIRRIRRTKCAQIYAQLHMLWVNRAQKASRATAGLTTDPMSIAMPIPPTFEATLSSFGRGRDLDALAC</sequence>
<dbReference type="Proteomes" id="UP000220157">
    <property type="component" value="Unassembled WGS sequence"/>
</dbReference>
<dbReference type="AlphaFoldDB" id="A0A2A7AD22"/>
<name>A0A2A7AD22_9FIRM</name>
<protein>
    <submittedName>
        <fullName evidence="1">Uncharacterized protein</fullName>
    </submittedName>
</protein>
<accession>A0A2A7AD22</accession>
<evidence type="ECO:0000313" key="2">
    <source>
        <dbReference type="Proteomes" id="UP000220157"/>
    </source>
</evidence>